<dbReference type="OrthoDB" id="5821553at2759"/>
<dbReference type="AlphaFoldDB" id="A0A8S1HD85"/>
<dbReference type="Gene3D" id="2.20.100.10">
    <property type="entry name" value="Thrombospondin type-1 (TSP1) repeat"/>
    <property type="match status" value="1"/>
</dbReference>
<accession>A0A8S1HD85</accession>
<dbReference type="PANTHER" id="PTHR31936">
    <property type="entry name" value="PROTEIN CBG18744"/>
    <property type="match status" value="1"/>
</dbReference>
<dbReference type="Proteomes" id="UP000835052">
    <property type="component" value="Unassembled WGS sequence"/>
</dbReference>
<evidence type="ECO:0000313" key="2">
    <source>
        <dbReference type="EMBL" id="CAD6193175.1"/>
    </source>
</evidence>
<dbReference type="SMART" id="SM00209">
    <property type="entry name" value="TSP1"/>
    <property type="match status" value="5"/>
</dbReference>
<dbReference type="InterPro" id="IPR036383">
    <property type="entry name" value="TSP1_rpt_sf"/>
</dbReference>
<evidence type="ECO:0000313" key="3">
    <source>
        <dbReference type="Proteomes" id="UP000835052"/>
    </source>
</evidence>
<dbReference type="InterPro" id="IPR000884">
    <property type="entry name" value="TSP1_rpt"/>
</dbReference>
<proteinExistence type="predicted"/>
<dbReference type="Pfam" id="PF00090">
    <property type="entry name" value="TSP_1"/>
    <property type="match status" value="2"/>
</dbReference>
<sequence>MKTLLLFLMYLASPGASVRLVLDCDHKPTEVDPRCCPSDGVWSEWISSVQGCSVPCGSCSKSTEIRTCLSDNINCPCRGETTQQVYCAENVCFFPYLSCCKPFRATVRGPHHVCNSSLPPEPVRSKASCGLGCCPPNGIWGEWEECPATSRLSCGSCQTAVVRRRCDSEIYGCPCKGPPTYTKLCKSEACDCSKPPTLTYESCAKYNSPCCPPFTLNPDGKTCGPPTEPLEEIIKTPECCPLEYPWSAWTEWTGCTKSCGFCGSMTRRRTCPARKFGCSCGTGYEKETKSCGSNLCDGISNPVCCKGTETFFKQPDMDDVGKWCAGGETWTFTIIMKPIFLFLIYLFSPAASMELILDCDEKRPEIDPRCCPRDGIWSEWITTTEKCPALCGSCATVTEIRNCLSDKINCPCRGETTQKVYCGTNVCFFPLNSCCYPYTATVINHDHVCSSPFPPEPVRAKASCSLGCCPPNGIWSEWEECSTIKTMICGACQTAVVRRRCDSEIYGCPCKGPPTYTKVCKNEACDCSQGPKWYAESCTKYNTSCCPPYTLNPDGKTCGPETEPPEEIIKSPECCPLEYPWGVWSRWSICTAKCGFCGTKTRTRTCPAKKFGCSCGNGLEKETKSCGYGACDGASNQCCKGTLKDFAQPRVVNTIQWCSGGETWSFD</sequence>
<dbReference type="PANTHER" id="PTHR31936:SF2">
    <property type="entry name" value="FLO11 DOMAIN-CONTAINING PROTEIN"/>
    <property type="match status" value="1"/>
</dbReference>
<name>A0A8S1HD85_9PELO</name>
<evidence type="ECO:0000256" key="1">
    <source>
        <dbReference type="SAM" id="SignalP"/>
    </source>
</evidence>
<reference evidence="2" key="1">
    <citation type="submission" date="2020-10" db="EMBL/GenBank/DDBJ databases">
        <authorList>
            <person name="Kikuchi T."/>
        </authorList>
    </citation>
    <scope>NUCLEOTIDE SEQUENCE</scope>
    <source>
        <strain evidence="2">NKZ352</strain>
    </source>
</reference>
<organism evidence="2 3">
    <name type="scientific">Caenorhabditis auriculariae</name>
    <dbReference type="NCBI Taxonomy" id="2777116"/>
    <lineage>
        <taxon>Eukaryota</taxon>
        <taxon>Metazoa</taxon>
        <taxon>Ecdysozoa</taxon>
        <taxon>Nematoda</taxon>
        <taxon>Chromadorea</taxon>
        <taxon>Rhabditida</taxon>
        <taxon>Rhabditina</taxon>
        <taxon>Rhabditomorpha</taxon>
        <taxon>Rhabditoidea</taxon>
        <taxon>Rhabditidae</taxon>
        <taxon>Peloderinae</taxon>
        <taxon>Caenorhabditis</taxon>
    </lineage>
</organism>
<feature type="chain" id="PRO_5035857180" evidence="1">
    <location>
        <begin position="18"/>
        <end position="667"/>
    </location>
</feature>
<dbReference type="SUPFAM" id="SSF82895">
    <property type="entry name" value="TSP-1 type 1 repeat"/>
    <property type="match status" value="2"/>
</dbReference>
<dbReference type="PROSITE" id="PS50092">
    <property type="entry name" value="TSP1"/>
    <property type="match status" value="6"/>
</dbReference>
<protein>
    <submittedName>
        <fullName evidence="2">Uncharacterized protein</fullName>
    </submittedName>
</protein>
<gene>
    <name evidence="2" type="ORF">CAUJ_LOCUS9094</name>
</gene>
<keyword evidence="3" id="KW-1185">Reference proteome</keyword>
<feature type="signal peptide" evidence="1">
    <location>
        <begin position="1"/>
        <end position="17"/>
    </location>
</feature>
<comment type="caution">
    <text evidence="2">The sequence shown here is derived from an EMBL/GenBank/DDBJ whole genome shotgun (WGS) entry which is preliminary data.</text>
</comment>
<keyword evidence="1" id="KW-0732">Signal</keyword>
<dbReference type="EMBL" id="CAJGYM010000033">
    <property type="protein sequence ID" value="CAD6193175.1"/>
    <property type="molecule type" value="Genomic_DNA"/>
</dbReference>